<evidence type="ECO:0000259" key="1">
    <source>
        <dbReference type="PROSITE" id="PS51186"/>
    </source>
</evidence>
<organism evidence="2 3">
    <name type="scientific">Solimonas marina</name>
    <dbReference type="NCBI Taxonomy" id="2714601"/>
    <lineage>
        <taxon>Bacteria</taxon>
        <taxon>Pseudomonadati</taxon>
        <taxon>Pseudomonadota</taxon>
        <taxon>Gammaproteobacteria</taxon>
        <taxon>Nevskiales</taxon>
        <taxon>Nevskiaceae</taxon>
        <taxon>Solimonas</taxon>
    </lineage>
</organism>
<dbReference type="CDD" id="cd04301">
    <property type="entry name" value="NAT_SF"/>
    <property type="match status" value="1"/>
</dbReference>
<evidence type="ECO:0000313" key="2">
    <source>
        <dbReference type="EMBL" id="NKF22612.1"/>
    </source>
</evidence>
<reference evidence="2" key="1">
    <citation type="submission" date="2020-03" db="EMBL/GenBank/DDBJ databases">
        <title>Solimonas marina sp. nov., isolated from deep seawater of the Pacific Ocean.</title>
        <authorList>
            <person name="Liu X."/>
            <person name="Lai Q."/>
            <person name="Sun F."/>
            <person name="Gai Y."/>
            <person name="Li G."/>
            <person name="Shao Z."/>
        </authorList>
    </citation>
    <scope>NUCLEOTIDE SEQUENCE</scope>
    <source>
        <strain evidence="2">C16B3</strain>
    </source>
</reference>
<dbReference type="Gene3D" id="3.40.630.30">
    <property type="match status" value="1"/>
</dbReference>
<dbReference type="Pfam" id="PF13420">
    <property type="entry name" value="Acetyltransf_4"/>
    <property type="match status" value="1"/>
</dbReference>
<dbReference type="AlphaFoldDB" id="A0A970B4R9"/>
<proteinExistence type="predicted"/>
<dbReference type="GO" id="GO:0016747">
    <property type="term" value="F:acyltransferase activity, transferring groups other than amino-acyl groups"/>
    <property type="evidence" value="ECO:0007669"/>
    <property type="project" value="InterPro"/>
</dbReference>
<evidence type="ECO:0000313" key="3">
    <source>
        <dbReference type="Proteomes" id="UP000653472"/>
    </source>
</evidence>
<dbReference type="InterPro" id="IPR000182">
    <property type="entry name" value="GNAT_dom"/>
</dbReference>
<dbReference type="SUPFAM" id="SSF55729">
    <property type="entry name" value="Acyl-CoA N-acyltransferases (Nat)"/>
    <property type="match status" value="1"/>
</dbReference>
<dbReference type="PROSITE" id="PS51186">
    <property type="entry name" value="GNAT"/>
    <property type="match status" value="1"/>
</dbReference>
<dbReference type="PANTHER" id="PTHR43072:SF8">
    <property type="entry name" value="ACYLTRANSFERASE FABY-RELATED"/>
    <property type="match status" value="1"/>
</dbReference>
<dbReference type="NCBIfam" id="NF040504">
    <property type="entry name" value="resist_ArsN1b"/>
    <property type="match status" value="1"/>
</dbReference>
<accession>A0A970B4R9</accession>
<feature type="domain" description="N-acetyltransferase" evidence="1">
    <location>
        <begin position="1"/>
        <end position="162"/>
    </location>
</feature>
<dbReference type="EMBL" id="JAAVXB010000004">
    <property type="protein sequence ID" value="NKF22612.1"/>
    <property type="molecule type" value="Genomic_DNA"/>
</dbReference>
<dbReference type="Proteomes" id="UP000653472">
    <property type="component" value="Unassembled WGS sequence"/>
</dbReference>
<dbReference type="InterPro" id="IPR016181">
    <property type="entry name" value="Acyl_CoA_acyltransferase"/>
</dbReference>
<sequence>MIIRDARSADVAAMLAIYAPIVETTAISFEASAPSPGEFAARVDKYGNGWAWLVAEDGGELLGYAYGSPHRERAAYRWSVETSAYVAAAARGRGVGQQLYRALLARLAQRGYCNAYAGIALPNAASIGLHESVGFRAIGAFPSVGYKLGRWHDVAWYHQALRAAPAAPEAPA</sequence>
<name>A0A970B4R9_9GAMM</name>
<dbReference type="RefSeq" id="WP_168147854.1">
    <property type="nucleotide sequence ID" value="NZ_JAAVXB010000004.1"/>
</dbReference>
<dbReference type="PANTHER" id="PTHR43072">
    <property type="entry name" value="N-ACETYLTRANSFERASE"/>
    <property type="match status" value="1"/>
</dbReference>
<keyword evidence="3" id="KW-1185">Reference proteome</keyword>
<gene>
    <name evidence="2" type="ORF">G7Y82_09795</name>
</gene>
<comment type="caution">
    <text evidence="2">The sequence shown here is derived from an EMBL/GenBank/DDBJ whole genome shotgun (WGS) entry which is preliminary data.</text>
</comment>
<protein>
    <submittedName>
        <fullName evidence="2">N-acetyltransferase</fullName>
    </submittedName>
</protein>